<feature type="compositionally biased region" description="Low complexity" evidence="1">
    <location>
        <begin position="510"/>
        <end position="540"/>
    </location>
</feature>
<reference evidence="3 4" key="1">
    <citation type="submission" date="2024-04" db="EMBL/GenBank/DDBJ databases">
        <title>Tritrichomonas musculus Genome.</title>
        <authorList>
            <person name="Alves-Ferreira E."/>
            <person name="Grigg M."/>
            <person name="Lorenzi H."/>
            <person name="Galac M."/>
        </authorList>
    </citation>
    <scope>NUCLEOTIDE SEQUENCE [LARGE SCALE GENOMIC DNA]</scope>
    <source>
        <strain evidence="3 4">EAF2021</strain>
    </source>
</reference>
<organism evidence="3 4">
    <name type="scientific">Tritrichomonas musculus</name>
    <dbReference type="NCBI Taxonomy" id="1915356"/>
    <lineage>
        <taxon>Eukaryota</taxon>
        <taxon>Metamonada</taxon>
        <taxon>Parabasalia</taxon>
        <taxon>Tritrichomonadida</taxon>
        <taxon>Tritrichomonadidae</taxon>
        <taxon>Tritrichomonas</taxon>
    </lineage>
</organism>
<dbReference type="EMBL" id="JAPFFF010000012">
    <property type="protein sequence ID" value="KAK8876007.1"/>
    <property type="molecule type" value="Genomic_DNA"/>
</dbReference>
<sequence>MLPQDISLNLCIIDENNSMHSGLLKLLNNNGNIKGLFYRENPETKKPLPTPDNVFYLSDFITIELDPKDKLILTLSGCNSRLQLYFQCDNDIYIFQQYITTKVRFRKSFCNPCVYQFEPLDSTISTIPPFSTSILPVPDNQGKSLRVTLQDIEKDGLSFEPDLSIDTLSADSFYKSFDSEGRVSNIDEFAKELFNKDIDKVVLSKLWPLILFPDLPKKTKDEREQFIIEKREIYKKVKLQWQLLTFQQWQNYPVLRSLVELLESDLVANSTLFEHFAHPTNVQTIAFNILLTLYYWDNDGASYVKGMIKYLLPFINSFIFDAPTDEKVTLPDQVTTVNSDEVESDIFWCFYQFYVNHKIGDLIHPSNQPQLKPLFVAVVGILENTYPDLLKLLYNLHAESLDFLLDDVTGWYTTSGCFTQDEILRLWISLISFSVSSSNFQFNQYFIVSFLFAMCPTFLKYNPMNNQQFLRMFNETKKKKLDLNMLLKNAQKLIVNIQQKRNPTPENSETSADTNDSNGNNGATATNVVAADAPAAPEGQ</sequence>
<feature type="domain" description="Rab-GAP TBC" evidence="2">
    <location>
        <begin position="197"/>
        <end position="434"/>
    </location>
</feature>
<dbReference type="Proteomes" id="UP001470230">
    <property type="component" value="Unassembled WGS sequence"/>
</dbReference>
<evidence type="ECO:0000259" key="2">
    <source>
        <dbReference type="PROSITE" id="PS50086"/>
    </source>
</evidence>
<proteinExistence type="predicted"/>
<keyword evidence="4" id="KW-1185">Reference proteome</keyword>
<dbReference type="SUPFAM" id="SSF47923">
    <property type="entry name" value="Ypt/Rab-GAP domain of gyp1p"/>
    <property type="match status" value="1"/>
</dbReference>
<protein>
    <recommendedName>
        <fullName evidence="2">Rab-GAP TBC domain-containing protein</fullName>
    </recommendedName>
</protein>
<feature type="compositionally biased region" description="Polar residues" evidence="1">
    <location>
        <begin position="497"/>
        <end position="509"/>
    </location>
</feature>
<feature type="region of interest" description="Disordered" evidence="1">
    <location>
        <begin position="497"/>
        <end position="540"/>
    </location>
</feature>
<evidence type="ECO:0000313" key="3">
    <source>
        <dbReference type="EMBL" id="KAK8876007.1"/>
    </source>
</evidence>
<name>A0ABR2JFS1_9EUKA</name>
<dbReference type="PROSITE" id="PS50086">
    <property type="entry name" value="TBC_RABGAP"/>
    <property type="match status" value="1"/>
</dbReference>
<gene>
    <name evidence="3" type="ORF">M9Y10_006190</name>
</gene>
<accession>A0ABR2JFS1</accession>
<dbReference type="InterPro" id="IPR000195">
    <property type="entry name" value="Rab-GAP-TBC_dom"/>
</dbReference>
<evidence type="ECO:0000313" key="4">
    <source>
        <dbReference type="Proteomes" id="UP001470230"/>
    </source>
</evidence>
<dbReference type="InterPro" id="IPR035969">
    <property type="entry name" value="Rab-GAP_TBC_sf"/>
</dbReference>
<evidence type="ECO:0000256" key="1">
    <source>
        <dbReference type="SAM" id="MobiDB-lite"/>
    </source>
</evidence>
<comment type="caution">
    <text evidence="3">The sequence shown here is derived from an EMBL/GenBank/DDBJ whole genome shotgun (WGS) entry which is preliminary data.</text>
</comment>